<name>A0ABR7TM10_9BACT</name>
<proteinExistence type="predicted"/>
<evidence type="ECO:0000313" key="3">
    <source>
        <dbReference type="Proteomes" id="UP000659124"/>
    </source>
</evidence>
<feature type="compositionally biased region" description="Polar residues" evidence="1">
    <location>
        <begin position="182"/>
        <end position="191"/>
    </location>
</feature>
<reference evidence="2 3" key="1">
    <citation type="submission" date="2020-09" db="EMBL/GenBank/DDBJ databases">
        <title>Genome sequences of type strains of Chitinophaga qingshengii and Chitinophaga varians.</title>
        <authorList>
            <person name="Kittiwongwattana C."/>
        </authorList>
    </citation>
    <scope>NUCLEOTIDE SEQUENCE [LARGE SCALE GENOMIC DNA]</scope>
    <source>
        <strain evidence="2 3">JCM 30026</strain>
    </source>
</reference>
<dbReference type="RefSeq" id="WP_188088057.1">
    <property type="nucleotide sequence ID" value="NZ_JACVFC010000001.1"/>
</dbReference>
<feature type="region of interest" description="Disordered" evidence="1">
    <location>
        <begin position="248"/>
        <end position="290"/>
    </location>
</feature>
<sequence>MSESNLHKHFPDDGKVPIPIPPADDSWNLMEQRLNEVMPVTHQTGGGHATPRPTGIMAKVLPVVKYAVASVFVSGVVLYSILRFNQPTPVPAPKKVEAGSVTDSAAGRTIDTLTSRTTGYFPVTVAGTDAGNGGAETAGTDSNNKTNTSAAGIVSEKSPAGTNNNKTNTSAAGIVSEKSPAGANNNKTNTPVGGKAAEKSSANTKNYTSAAGKSPAVNKTASAHISPATQNAGTAVTPALFHASANNRADHRKAPARASKAAAQQKDPLPSGQQPGSSLPPATSQEKNNDAAVGLADTYHPETPAVLKPGLSARLTLQPLRLPVARLAPDRPLKASSEAMDRLAVRHTPREKTFTPGYWQLMAQWSVPLPVVNSPAHYKGPNGNSQVYRLLIPGIRVQRTWSNAALSLDLNAMTTQLYRNEPYYKDMGPLGATSELRRTLLQTFGYSASLSYHHRIAGDFFGGAGVQAYYGHTAAILETLQYRDTTGIHTKETNYAEKNKIWNNIGHLQGRITGEVYYDRARWQAGVRTVVPVLHATKDSTGMNMKPAMQLELLLRWKINRKK</sequence>
<evidence type="ECO:0000313" key="2">
    <source>
        <dbReference type="EMBL" id="MBC9931020.1"/>
    </source>
</evidence>
<comment type="caution">
    <text evidence="2">The sequence shown here is derived from an EMBL/GenBank/DDBJ whole genome shotgun (WGS) entry which is preliminary data.</text>
</comment>
<evidence type="ECO:0008006" key="4">
    <source>
        <dbReference type="Google" id="ProtNLM"/>
    </source>
</evidence>
<feature type="region of interest" description="Disordered" evidence="1">
    <location>
        <begin position="131"/>
        <end position="218"/>
    </location>
</feature>
<feature type="compositionally biased region" description="Polar residues" evidence="1">
    <location>
        <begin position="200"/>
        <end position="218"/>
    </location>
</feature>
<accession>A0ABR7TM10</accession>
<dbReference type="Proteomes" id="UP000659124">
    <property type="component" value="Unassembled WGS sequence"/>
</dbReference>
<organism evidence="2 3">
    <name type="scientific">Chitinophaga qingshengii</name>
    <dbReference type="NCBI Taxonomy" id="1569794"/>
    <lineage>
        <taxon>Bacteria</taxon>
        <taxon>Pseudomonadati</taxon>
        <taxon>Bacteroidota</taxon>
        <taxon>Chitinophagia</taxon>
        <taxon>Chitinophagales</taxon>
        <taxon>Chitinophagaceae</taxon>
        <taxon>Chitinophaga</taxon>
    </lineage>
</organism>
<dbReference type="EMBL" id="JACVFC010000001">
    <property type="protein sequence ID" value="MBC9931020.1"/>
    <property type="molecule type" value="Genomic_DNA"/>
</dbReference>
<feature type="compositionally biased region" description="Polar residues" evidence="1">
    <location>
        <begin position="139"/>
        <end position="150"/>
    </location>
</feature>
<keyword evidence="3" id="KW-1185">Reference proteome</keyword>
<feature type="compositionally biased region" description="Polar residues" evidence="1">
    <location>
        <begin position="160"/>
        <end position="171"/>
    </location>
</feature>
<feature type="compositionally biased region" description="Low complexity" evidence="1">
    <location>
        <begin position="256"/>
        <end position="281"/>
    </location>
</feature>
<protein>
    <recommendedName>
        <fullName evidence="4">DUF3575 domain-containing protein</fullName>
    </recommendedName>
</protein>
<evidence type="ECO:0000256" key="1">
    <source>
        <dbReference type="SAM" id="MobiDB-lite"/>
    </source>
</evidence>
<gene>
    <name evidence="2" type="ORF">ICL07_11575</name>
</gene>